<feature type="non-terminal residue" evidence="2">
    <location>
        <position position="1"/>
    </location>
</feature>
<accession>A0AAD7VYE9</accession>
<organism evidence="2 3">
    <name type="scientific">Aldrovandia affinis</name>
    <dbReference type="NCBI Taxonomy" id="143900"/>
    <lineage>
        <taxon>Eukaryota</taxon>
        <taxon>Metazoa</taxon>
        <taxon>Chordata</taxon>
        <taxon>Craniata</taxon>
        <taxon>Vertebrata</taxon>
        <taxon>Euteleostomi</taxon>
        <taxon>Actinopterygii</taxon>
        <taxon>Neopterygii</taxon>
        <taxon>Teleostei</taxon>
        <taxon>Notacanthiformes</taxon>
        <taxon>Halosauridae</taxon>
        <taxon>Aldrovandia</taxon>
    </lineage>
</organism>
<evidence type="ECO:0000256" key="1">
    <source>
        <dbReference type="SAM" id="MobiDB-lite"/>
    </source>
</evidence>
<name>A0AAD7VYE9_9TELE</name>
<evidence type="ECO:0000313" key="3">
    <source>
        <dbReference type="Proteomes" id="UP001221898"/>
    </source>
</evidence>
<comment type="caution">
    <text evidence="2">The sequence shown here is derived from an EMBL/GenBank/DDBJ whole genome shotgun (WGS) entry which is preliminary data.</text>
</comment>
<feature type="compositionally biased region" description="Basic and acidic residues" evidence="1">
    <location>
        <begin position="31"/>
        <end position="51"/>
    </location>
</feature>
<gene>
    <name evidence="2" type="ORF">AAFF_G00432060</name>
</gene>
<dbReference type="Proteomes" id="UP001221898">
    <property type="component" value="Unassembled WGS sequence"/>
</dbReference>
<protein>
    <submittedName>
        <fullName evidence="2">Uncharacterized protein</fullName>
    </submittedName>
</protein>
<dbReference type="AlphaFoldDB" id="A0AAD7VYE9"/>
<proteinExistence type="predicted"/>
<dbReference type="EMBL" id="JAINUG010000932">
    <property type="protein sequence ID" value="KAJ8361683.1"/>
    <property type="molecule type" value="Genomic_DNA"/>
</dbReference>
<sequence length="51" mass="6041">AQREHDGVCGRLRPVQEDLQRRLLHTGPHLQDAREVDRHRESGRQSLHHQE</sequence>
<feature type="region of interest" description="Disordered" evidence="1">
    <location>
        <begin position="23"/>
        <end position="51"/>
    </location>
</feature>
<keyword evidence="3" id="KW-1185">Reference proteome</keyword>
<reference evidence="2" key="1">
    <citation type="journal article" date="2023" name="Science">
        <title>Genome structures resolve the early diversification of teleost fishes.</title>
        <authorList>
            <person name="Parey E."/>
            <person name="Louis A."/>
            <person name="Montfort J."/>
            <person name="Bouchez O."/>
            <person name="Roques C."/>
            <person name="Iampietro C."/>
            <person name="Lluch J."/>
            <person name="Castinel A."/>
            <person name="Donnadieu C."/>
            <person name="Desvignes T."/>
            <person name="Floi Bucao C."/>
            <person name="Jouanno E."/>
            <person name="Wen M."/>
            <person name="Mejri S."/>
            <person name="Dirks R."/>
            <person name="Jansen H."/>
            <person name="Henkel C."/>
            <person name="Chen W.J."/>
            <person name="Zahm M."/>
            <person name="Cabau C."/>
            <person name="Klopp C."/>
            <person name="Thompson A.W."/>
            <person name="Robinson-Rechavi M."/>
            <person name="Braasch I."/>
            <person name="Lecointre G."/>
            <person name="Bobe J."/>
            <person name="Postlethwait J.H."/>
            <person name="Berthelot C."/>
            <person name="Roest Crollius H."/>
            <person name="Guiguen Y."/>
        </authorList>
    </citation>
    <scope>NUCLEOTIDE SEQUENCE</scope>
    <source>
        <strain evidence="2">NC1722</strain>
    </source>
</reference>
<evidence type="ECO:0000313" key="2">
    <source>
        <dbReference type="EMBL" id="KAJ8361683.1"/>
    </source>
</evidence>